<dbReference type="PANTHER" id="PTHR33988">
    <property type="entry name" value="ENDORIBONUCLEASE MAZF-RELATED"/>
    <property type="match status" value="1"/>
</dbReference>
<comment type="similarity">
    <text evidence="1">Belongs to the PemK/MazF family.</text>
</comment>
<keyword evidence="2" id="KW-1277">Toxin-antitoxin system</keyword>
<gene>
    <name evidence="3" type="ORF">JZO67_001641</name>
</gene>
<dbReference type="RefSeq" id="WP_207703777.1">
    <property type="nucleotide sequence ID" value="NZ_JAFREL020000001.1"/>
</dbReference>
<dbReference type="InterPro" id="IPR003477">
    <property type="entry name" value="PemK-like"/>
</dbReference>
<evidence type="ECO:0000313" key="4">
    <source>
        <dbReference type="Proteomes" id="UP000664357"/>
    </source>
</evidence>
<accession>A0ABV0EM32</accession>
<organism evidence="3 4">
    <name type="scientific">Candidatus Enterococcus ferrettii</name>
    <dbReference type="NCBI Taxonomy" id="2815324"/>
    <lineage>
        <taxon>Bacteria</taxon>
        <taxon>Bacillati</taxon>
        <taxon>Bacillota</taxon>
        <taxon>Bacilli</taxon>
        <taxon>Lactobacillales</taxon>
        <taxon>Enterococcaceae</taxon>
        <taxon>Enterococcus</taxon>
    </lineage>
</organism>
<dbReference type="Pfam" id="PF02452">
    <property type="entry name" value="PemK_toxin"/>
    <property type="match status" value="1"/>
</dbReference>
<dbReference type="InterPro" id="IPR011067">
    <property type="entry name" value="Plasmid_toxin/cell-grow_inhib"/>
</dbReference>
<keyword evidence="4" id="KW-1185">Reference proteome</keyword>
<sequence>MINQGAIVYLDFEPSKGSEIKKRRPAVIISRTEYNQASNLVIVCPITSSVKDRPYFVEINNDCLKDGSKVNTKQVYSLDYTPHGGRDIKIIGQVTNKELIDIAQHFMLNFNFPI</sequence>
<dbReference type="EMBL" id="JAFREL020000001">
    <property type="protein sequence ID" value="MEO1769690.1"/>
    <property type="molecule type" value="Genomic_DNA"/>
</dbReference>
<dbReference type="Proteomes" id="UP000664357">
    <property type="component" value="Unassembled WGS sequence"/>
</dbReference>
<comment type="caution">
    <text evidence="3">The sequence shown here is derived from an EMBL/GenBank/DDBJ whole genome shotgun (WGS) entry which is preliminary data.</text>
</comment>
<evidence type="ECO:0000313" key="3">
    <source>
        <dbReference type="EMBL" id="MEO1769690.1"/>
    </source>
</evidence>
<proteinExistence type="inferred from homology"/>
<reference evidence="3 4" key="1">
    <citation type="submission" date="2024-02" db="EMBL/GenBank/DDBJ databases">
        <title>The Genome Sequence of Enterococcus sp. DIV0159.</title>
        <authorList>
            <person name="Earl A."/>
            <person name="Manson A."/>
            <person name="Gilmore M."/>
            <person name="Sanders J."/>
            <person name="Shea T."/>
            <person name="Howe W."/>
            <person name="Livny J."/>
            <person name="Cuomo C."/>
            <person name="Neafsey D."/>
            <person name="Birren B."/>
        </authorList>
    </citation>
    <scope>NUCLEOTIDE SEQUENCE [LARGE SCALE GENOMIC DNA]</scope>
    <source>
        <strain evidence="3 4">665A</strain>
    </source>
</reference>
<evidence type="ECO:0000256" key="1">
    <source>
        <dbReference type="ARBA" id="ARBA00007521"/>
    </source>
</evidence>
<dbReference type="Gene3D" id="2.30.30.110">
    <property type="match status" value="1"/>
</dbReference>
<dbReference type="SUPFAM" id="SSF50118">
    <property type="entry name" value="Cell growth inhibitor/plasmid maintenance toxic component"/>
    <property type="match status" value="1"/>
</dbReference>
<evidence type="ECO:0000256" key="2">
    <source>
        <dbReference type="ARBA" id="ARBA00022649"/>
    </source>
</evidence>
<protein>
    <submittedName>
        <fullName evidence="3">mRNA interferase MazF</fullName>
    </submittedName>
</protein>
<name>A0ABV0EM32_9ENTE</name>